<dbReference type="Proteomes" id="UP000308199">
    <property type="component" value="Unassembled WGS sequence"/>
</dbReference>
<gene>
    <name evidence="2" type="ORF">EW145_g7821</name>
</gene>
<feature type="region of interest" description="Disordered" evidence="1">
    <location>
        <begin position="327"/>
        <end position="350"/>
    </location>
</feature>
<dbReference type="AlphaFoldDB" id="A0A4S4KDP5"/>
<dbReference type="EMBL" id="SGPK01000897">
    <property type="protein sequence ID" value="THG96195.1"/>
    <property type="molecule type" value="Genomic_DNA"/>
</dbReference>
<sequence length="395" mass="43155">MSSATGHTTFYCVYPAPPPTVNSLTSRQKAQLRRSTTKLTKVLGAAPQVIDEHAGSIKVSHPLPLKTMRPTLSVSTGEKNTHRRYKSATERIDPDLYPLSSTLRPVKQSRRHSPGTRSPVASLGSDSFVFPPGLRRTRSRSMSASLRDRKDEKMGSLGDVVPPLSPQARSRPEKEAASRPESFSRDSLCDSLYEPSFIISSSLKLRREKMARVCKLLGEDVPVDLVFPAAIEENHADYDFVLDIRSSSVEPTADDIPPPPPPKSVVVQMPEQPKWTSYHTTALETIVEQSPRSSCSSNFSTNSASSCLTATTSSSYRFTSSGCASAPPSYSSHDSTQSPQITQSINDTGVARRSREFSIYVPSQRRMNGVGCSAEIGKTGAQEFEVVTAMVDLRI</sequence>
<name>A0A4S4KDP5_9AGAM</name>
<accession>A0A4S4KDP5</accession>
<evidence type="ECO:0000256" key="1">
    <source>
        <dbReference type="SAM" id="MobiDB-lite"/>
    </source>
</evidence>
<comment type="caution">
    <text evidence="2">The sequence shown here is derived from an EMBL/GenBank/DDBJ whole genome shotgun (WGS) entry which is preliminary data.</text>
</comment>
<feature type="compositionally biased region" description="Polar residues" evidence="1">
    <location>
        <begin position="327"/>
        <end position="347"/>
    </location>
</feature>
<feature type="region of interest" description="Disordered" evidence="1">
    <location>
        <begin position="73"/>
        <end position="186"/>
    </location>
</feature>
<protein>
    <submittedName>
        <fullName evidence="2">Uncharacterized protein</fullName>
    </submittedName>
</protein>
<keyword evidence="3" id="KW-1185">Reference proteome</keyword>
<proteinExistence type="predicted"/>
<dbReference type="OrthoDB" id="3215907at2759"/>
<evidence type="ECO:0000313" key="2">
    <source>
        <dbReference type="EMBL" id="THG96195.1"/>
    </source>
</evidence>
<reference evidence="2 3" key="1">
    <citation type="submission" date="2019-02" db="EMBL/GenBank/DDBJ databases">
        <title>Genome sequencing of the rare red list fungi Phellinidium pouzarii.</title>
        <authorList>
            <person name="Buettner E."/>
            <person name="Kellner H."/>
        </authorList>
    </citation>
    <scope>NUCLEOTIDE SEQUENCE [LARGE SCALE GENOMIC DNA]</scope>
    <source>
        <strain evidence="2 3">DSM 108285</strain>
    </source>
</reference>
<organism evidence="2 3">
    <name type="scientific">Phellinidium pouzarii</name>
    <dbReference type="NCBI Taxonomy" id="167371"/>
    <lineage>
        <taxon>Eukaryota</taxon>
        <taxon>Fungi</taxon>
        <taxon>Dikarya</taxon>
        <taxon>Basidiomycota</taxon>
        <taxon>Agaricomycotina</taxon>
        <taxon>Agaricomycetes</taxon>
        <taxon>Hymenochaetales</taxon>
        <taxon>Hymenochaetaceae</taxon>
        <taxon>Phellinidium</taxon>
    </lineage>
</organism>
<feature type="compositionally biased region" description="Basic and acidic residues" evidence="1">
    <location>
        <begin position="170"/>
        <end position="186"/>
    </location>
</feature>
<evidence type="ECO:0000313" key="3">
    <source>
        <dbReference type="Proteomes" id="UP000308199"/>
    </source>
</evidence>